<dbReference type="GeneID" id="100498215"/>
<organism evidence="4">
    <name type="scientific">Xenopus tropicalis</name>
    <name type="common">Western clawed frog</name>
    <name type="synonym">Silurana tropicalis</name>
    <dbReference type="NCBI Taxonomy" id="8364"/>
    <lineage>
        <taxon>Eukaryota</taxon>
        <taxon>Metazoa</taxon>
        <taxon>Chordata</taxon>
        <taxon>Craniata</taxon>
        <taxon>Vertebrata</taxon>
        <taxon>Euteleostomi</taxon>
        <taxon>Amphibia</taxon>
        <taxon>Batrachia</taxon>
        <taxon>Anura</taxon>
        <taxon>Pipoidea</taxon>
        <taxon>Pipidae</taxon>
        <taxon>Xenopodinae</taxon>
        <taxon>Xenopus</taxon>
        <taxon>Silurana</taxon>
    </lineage>
</organism>
<feature type="repeat" description="ANK" evidence="1">
    <location>
        <begin position="74"/>
        <end position="106"/>
    </location>
</feature>
<feature type="repeat" description="ANK" evidence="1">
    <location>
        <begin position="38"/>
        <end position="73"/>
    </location>
</feature>
<dbReference type="Gene3D" id="1.10.720.40">
    <property type="match status" value="1"/>
</dbReference>
<dbReference type="CDD" id="cd10454">
    <property type="entry name" value="GIY-YIG_COG3680_Meta"/>
    <property type="match status" value="1"/>
</dbReference>
<keyword evidence="1" id="KW-0040">ANK repeat</keyword>
<reference evidence="4" key="1">
    <citation type="journal article" date="2010" name="Science">
        <title>The genome of the Western clawed frog Xenopus tropicalis.</title>
        <authorList>
            <person name="Hellsten U."/>
            <person name="Harland R.M."/>
            <person name="Gilchrist M.J."/>
            <person name="Hendrix D."/>
            <person name="Jurka J."/>
            <person name="Kapitonov V."/>
            <person name="Ovcharenko I."/>
            <person name="Putnam N.H."/>
            <person name="Shu S."/>
            <person name="Taher L."/>
            <person name="Blitz I.L."/>
            <person name="Blumberg B."/>
            <person name="Dichmann D.S."/>
            <person name="Dubchak I."/>
            <person name="Amaya E."/>
            <person name="Detter J.C."/>
            <person name="Fletcher R."/>
            <person name="Gerhard D.S."/>
            <person name="Goodstein D."/>
            <person name="Graves T."/>
            <person name="Grigoriev I.V."/>
            <person name="Grimwood J."/>
            <person name="Kawashima T."/>
            <person name="Lindquist E."/>
            <person name="Lucas S.M."/>
            <person name="Mead P.E."/>
            <person name="Mitros T."/>
            <person name="Ogino H."/>
            <person name="Ohta Y."/>
            <person name="Poliakov A.V."/>
            <person name="Pollet N."/>
            <person name="Robert J."/>
            <person name="Salamov A."/>
            <person name="Sater A.K."/>
            <person name="Schmutz J."/>
            <person name="Terry A."/>
            <person name="Vize P.D."/>
            <person name="Warren W.C."/>
            <person name="Wells D."/>
            <person name="Wills A."/>
            <person name="Wilson R.K."/>
            <person name="Zimmerman L.B."/>
            <person name="Zorn A.M."/>
            <person name="Grainger R."/>
            <person name="Grammer T."/>
            <person name="Khokha M.K."/>
            <person name="Richardson P.M."/>
            <person name="Rokhsar D.S."/>
        </authorList>
    </citation>
    <scope>NUCLEOTIDE SEQUENCE [LARGE SCALE GENOMIC DNA]</scope>
    <source>
        <strain evidence="4">Nigerian</strain>
    </source>
</reference>
<name>A0A6I8R952_XENTR</name>
<dbReference type="PANTHER" id="PTHR46427:SF1">
    <property type="entry name" value="ANKYRIN REPEAT AND LEM DOMAIN-CONTAINING PROTEIN 1"/>
    <property type="match status" value="1"/>
</dbReference>
<protein>
    <submittedName>
        <fullName evidence="4">Ankyrin repeat and LEM domain containing 1</fullName>
    </submittedName>
    <submittedName>
        <fullName evidence="6">Ankyrin repeat and LEM domain-containing protein 1</fullName>
    </submittedName>
</protein>
<dbReference type="GO" id="GO:0005654">
    <property type="term" value="C:nucleoplasm"/>
    <property type="evidence" value="ECO:0000318"/>
    <property type="project" value="GO_Central"/>
</dbReference>
<dbReference type="GO" id="GO:0005737">
    <property type="term" value="C:cytoplasm"/>
    <property type="evidence" value="ECO:0000318"/>
    <property type="project" value="GO_Central"/>
</dbReference>
<dbReference type="SMART" id="SM00248">
    <property type="entry name" value="ANK"/>
    <property type="match status" value="4"/>
</dbReference>
<feature type="compositionally biased region" description="Polar residues" evidence="2">
    <location>
        <begin position="478"/>
        <end position="491"/>
    </location>
</feature>
<dbReference type="Pfam" id="PF22945">
    <property type="entry name" value="LEM-3_GIY-YIG"/>
    <property type="match status" value="1"/>
</dbReference>
<dbReference type="GeneTree" id="ENSGT00510000049316"/>
<dbReference type="Pfam" id="PF12796">
    <property type="entry name" value="Ank_2"/>
    <property type="match status" value="1"/>
</dbReference>
<evidence type="ECO:0000313" key="6">
    <source>
        <dbReference type="RefSeq" id="XP_002937988.3"/>
    </source>
</evidence>
<evidence type="ECO:0000256" key="1">
    <source>
        <dbReference type="PROSITE-ProRule" id="PRU00023"/>
    </source>
</evidence>
<dbReference type="AGR" id="Xenbase:XB-GENE-6045314"/>
<dbReference type="CTD" id="126549"/>
<dbReference type="SUPFAM" id="SSF48403">
    <property type="entry name" value="Ankyrin repeat"/>
    <property type="match status" value="1"/>
</dbReference>
<feature type="compositionally biased region" description="Low complexity" evidence="2">
    <location>
        <begin position="850"/>
        <end position="859"/>
    </location>
</feature>
<dbReference type="OrthoDB" id="1601181at2759"/>
<feature type="region of interest" description="Disordered" evidence="2">
    <location>
        <begin position="475"/>
        <end position="497"/>
    </location>
</feature>
<accession>A0A6I8R952</accession>
<dbReference type="PANTHER" id="PTHR46427">
    <property type="entry name" value="ANKYRIN REPEAT AND LEM DOMAIN-CONTAINING PROTEIN 1"/>
    <property type="match status" value="1"/>
</dbReference>
<reference evidence="4" key="2">
    <citation type="submission" date="2020-05" db="UniProtKB">
        <authorList>
            <consortium name="Ensembl"/>
        </authorList>
    </citation>
    <scope>IDENTIFICATION</scope>
</reference>
<dbReference type="Ensembl" id="ENSXETT00000084705">
    <property type="protein sequence ID" value="ENSXETP00000077206"/>
    <property type="gene ID" value="ENSXETG00000039453"/>
</dbReference>
<dbReference type="Gene3D" id="1.25.40.20">
    <property type="entry name" value="Ankyrin repeat-containing domain"/>
    <property type="match status" value="1"/>
</dbReference>
<dbReference type="InterPro" id="IPR002110">
    <property type="entry name" value="Ankyrin_rpt"/>
</dbReference>
<gene>
    <name evidence="4 6 7" type="primary">ankle1</name>
</gene>
<dbReference type="OMA" id="VFCRESS"/>
<dbReference type="PROSITE" id="PS50954">
    <property type="entry name" value="LEM"/>
    <property type="match status" value="1"/>
</dbReference>
<dbReference type="RefSeq" id="XP_002937988.3">
    <property type="nucleotide sequence ID" value="XM_002937942.5"/>
</dbReference>
<feature type="region of interest" description="Disordered" evidence="2">
    <location>
        <begin position="423"/>
        <end position="443"/>
    </location>
</feature>
<dbReference type="InterPro" id="IPR036770">
    <property type="entry name" value="Ankyrin_rpt-contain_sf"/>
</dbReference>
<dbReference type="SUPFAM" id="SSF63451">
    <property type="entry name" value="LEM domain"/>
    <property type="match status" value="1"/>
</dbReference>
<evidence type="ECO:0000259" key="3">
    <source>
        <dbReference type="PROSITE" id="PS50954"/>
    </source>
</evidence>
<sequence length="1380" mass="153450">MDTLALARLLCEAVENEDAKEVENLLKNGADPNLVLPTGIAAIHLAAGKENESALRCLTLILQEGGDPNVRSMELLTPVHVAASWGCHKALVFLLRKGGNPTLEDQEGNTASDLALMEGNRRCVVALQEYDRSVEIPWMEENRGYGNYDDITQISSISLLLESTDDNSPYSSTKIYPFSPMCKKENITQGMNNAVVTSQLDPPGRDGKINSQGERSVDLKIKTHQKNEGSSEHLSVSLQTIHNDFCEDNLTDFGVLCSTKLSQTSHCIADASDNLYIDLIDTGVLPQEEQKENNNLSNNSQTLMCNASNLSQNVNITQNQMEKDICSNSTNTSAKRFLKSIGELILDFSTSSRLIDSNSRSRQIKGLDVTSPDHVYIFSKSKTTYDDSLEKTFILDSSNGVNAEEKDQSSSSNYNSCESECFASLGESPSSSEKKKRSKRDSGCCISPKNSTNVYNLKNGEEKADIKMSVFETDDTDSLGQHQNPVHNSQCPGERDSQLPCKSQSATLCVGYAGEHTNLNVKSSKGQSRNHMFCNKDFLANNKSQICLHDSNALKDNNQIKLTREEQHHVLGRQHNDIIVLTVQQDGTSNLMAKPDILTIEGAAHDLHDTSNVNVDHVFNNQLNDMMILTKQQISPSNFTSTCGTQIQIYDSDTLPIASQIHLNGKENKVLDGQLKDMLFLTKQQVISSNFIATSDTLSVEPGTEDVHDNADPEQEIIKQLKDMMFLTKQQVSHCNFTPIPETQTEGYDSDTLPVTNQTSLTGEKAKVLDGQLKHMMFLTKQQVSPSNFLATSDTFVVESTAEDVQDNSNADLNTELRKIMMLTKTSQSHPDQEKSFCHFTPRTKSRLLSSSSRSSSSLFDETVEMPQRGRRIRSPDAQKSPYGSAMSGSRRGLFHCSLACDQAENSASCADRQKIQQAAAVRNVNISNFLTDDLTSSDTEGSKSDTRCHQKCESHGADSVVSATTWLTEDGEDESCGDTVHVDNMQQSTRLNDLVAKDIPTRKVSRYSFSRLSCVLKSDDGAPNSCQLNTVNESSVQDVPLSPGGRPLNESTAEPVEYLYMDCERGHSLIERHVPCTDESATEISENSDDTIIYDWREYKNNKQNVIQGQIAPSNKVSVELYRLSNNDIASRLNELGEETGPVTSQTRKMYIALLDKRLKESSVRGSTGISGFSRELSLALRSFQIPDSSTDESTLSKEFDKPDKSQKWREGVLKSSFNYLLLDPRVTRNLPARCRTLSKPDCFRTFISSIFYVGKGKRSRPYFHLYEALTHYKSKNKKPCPKVQHILDIWNSGHGVISLHCFQNTIPVEAYTREACMVDTIGLKMLTNQKKGVYYGQLQSWSPSRRQLLGVHMLHRAMQIFLAEGERQLRPPDIRSGS</sequence>
<dbReference type="GO" id="GO:0000724">
    <property type="term" value="P:double-strand break repair via homologous recombination"/>
    <property type="evidence" value="ECO:0000318"/>
    <property type="project" value="GO_Central"/>
</dbReference>
<dbReference type="CDD" id="cd12934">
    <property type="entry name" value="LEM"/>
    <property type="match status" value="1"/>
</dbReference>
<dbReference type="InterPro" id="IPR034998">
    <property type="entry name" value="ANKLE1"/>
</dbReference>
<dbReference type="Proteomes" id="UP000008143">
    <property type="component" value="Chromosome 1"/>
</dbReference>
<dbReference type="InterPro" id="IPR011015">
    <property type="entry name" value="LEM/LEM-like_dom_sf"/>
</dbReference>
<dbReference type="GO" id="GO:0004520">
    <property type="term" value="F:DNA endonuclease activity"/>
    <property type="evidence" value="ECO:0000318"/>
    <property type="project" value="GO_Central"/>
</dbReference>
<keyword evidence="5" id="KW-1185">Reference proteome</keyword>
<dbReference type="Pfam" id="PF03020">
    <property type="entry name" value="LEM"/>
    <property type="match status" value="1"/>
</dbReference>
<dbReference type="Bgee" id="ENSXETG00000039453">
    <property type="expression patterns" value="Expressed in egg cell and 7 other cell types or tissues"/>
</dbReference>
<dbReference type="KEGG" id="xtr:100498215"/>
<proteinExistence type="predicted"/>
<evidence type="ECO:0000313" key="7">
    <source>
        <dbReference type="Xenbase" id="XB-GENE-6045314"/>
    </source>
</evidence>
<evidence type="ECO:0000313" key="5">
    <source>
        <dbReference type="Proteomes" id="UP000008143"/>
    </source>
</evidence>
<dbReference type="PROSITE" id="PS50088">
    <property type="entry name" value="ANK_REPEAT"/>
    <property type="match status" value="2"/>
</dbReference>
<dbReference type="InterPro" id="IPR003887">
    <property type="entry name" value="LEM_dom"/>
</dbReference>
<feature type="region of interest" description="Disordered" evidence="2">
    <location>
        <begin position="850"/>
        <end position="886"/>
    </location>
</feature>
<dbReference type="Xenbase" id="XB-GENE-6045314">
    <property type="gene designation" value="ankle1"/>
</dbReference>
<evidence type="ECO:0000313" key="4">
    <source>
        <dbReference type="Ensembl" id="ENSXETP00000077206"/>
    </source>
</evidence>
<reference evidence="6" key="3">
    <citation type="submission" date="2025-04" db="UniProtKB">
        <authorList>
            <consortium name="RefSeq"/>
        </authorList>
    </citation>
    <scope>IDENTIFICATION</scope>
    <source>
        <strain evidence="6">Nigerian</strain>
        <tissue evidence="6">Liver and blood</tissue>
    </source>
</reference>
<dbReference type="GO" id="GO:0000712">
    <property type="term" value="P:resolution of meiotic recombination intermediates"/>
    <property type="evidence" value="ECO:0000318"/>
    <property type="project" value="GO_Central"/>
</dbReference>
<evidence type="ECO:0000256" key="2">
    <source>
        <dbReference type="SAM" id="MobiDB-lite"/>
    </source>
</evidence>
<feature type="domain" description="LEM" evidence="3">
    <location>
        <begin position="1119"/>
        <end position="1163"/>
    </location>
</feature>